<dbReference type="AlphaFoldDB" id="A0A9R0E681"/>
<dbReference type="PROSITE" id="PS51915">
    <property type="entry name" value="ZAD"/>
    <property type="match status" value="1"/>
</dbReference>
<evidence type="ECO:0000256" key="6">
    <source>
        <dbReference type="ARBA" id="ARBA00023125"/>
    </source>
</evidence>
<keyword evidence="4 8" id="KW-0863">Zinc-finger</keyword>
<gene>
    <name evidence="14" type="primary">LOC118278916</name>
</gene>
<feature type="binding site" evidence="9">
    <location>
        <position position="68"/>
    </location>
    <ligand>
        <name>Zn(2+)</name>
        <dbReference type="ChEBI" id="CHEBI:29105"/>
    </ligand>
</feature>
<evidence type="ECO:0000256" key="4">
    <source>
        <dbReference type="ARBA" id="ARBA00022771"/>
    </source>
</evidence>
<accession>A0A9R0E681</accession>
<proteinExistence type="predicted"/>
<dbReference type="InterPro" id="IPR050331">
    <property type="entry name" value="Zinc_finger"/>
</dbReference>
<protein>
    <submittedName>
        <fullName evidence="14">Zinc finger protein 311 isoform X7</fullName>
    </submittedName>
</protein>
<feature type="domain" description="C2H2-type" evidence="11">
    <location>
        <begin position="316"/>
        <end position="344"/>
    </location>
</feature>
<dbReference type="InterPro" id="IPR036236">
    <property type="entry name" value="Znf_C2H2_sf"/>
</dbReference>
<feature type="domain" description="C2H2-type" evidence="11">
    <location>
        <begin position="504"/>
        <end position="531"/>
    </location>
</feature>
<keyword evidence="5 9" id="KW-0862">Zinc</keyword>
<evidence type="ECO:0000259" key="12">
    <source>
        <dbReference type="PROSITE" id="PS51915"/>
    </source>
</evidence>
<keyword evidence="13" id="KW-1185">Reference proteome</keyword>
<feature type="domain" description="C2H2-type" evidence="11">
    <location>
        <begin position="387"/>
        <end position="409"/>
    </location>
</feature>
<evidence type="ECO:0000259" key="11">
    <source>
        <dbReference type="PROSITE" id="PS50157"/>
    </source>
</evidence>
<evidence type="ECO:0000256" key="2">
    <source>
        <dbReference type="ARBA" id="ARBA00022723"/>
    </source>
</evidence>
<dbReference type="GO" id="GO:0008270">
    <property type="term" value="F:zinc ion binding"/>
    <property type="evidence" value="ECO:0007669"/>
    <property type="project" value="UniProtKB-UniRule"/>
</dbReference>
<feature type="domain" description="C2H2-type" evidence="11">
    <location>
        <begin position="560"/>
        <end position="583"/>
    </location>
</feature>
<feature type="compositionally biased region" description="Acidic residues" evidence="10">
    <location>
        <begin position="133"/>
        <end position="155"/>
    </location>
</feature>
<feature type="region of interest" description="Disordered" evidence="10">
    <location>
        <begin position="182"/>
        <end position="201"/>
    </location>
</feature>
<organism evidence="13 14">
    <name type="scientific">Spodoptera frugiperda</name>
    <name type="common">Fall armyworm</name>
    <dbReference type="NCBI Taxonomy" id="7108"/>
    <lineage>
        <taxon>Eukaryota</taxon>
        <taxon>Metazoa</taxon>
        <taxon>Ecdysozoa</taxon>
        <taxon>Arthropoda</taxon>
        <taxon>Hexapoda</taxon>
        <taxon>Insecta</taxon>
        <taxon>Pterygota</taxon>
        <taxon>Neoptera</taxon>
        <taxon>Endopterygota</taxon>
        <taxon>Lepidoptera</taxon>
        <taxon>Glossata</taxon>
        <taxon>Ditrysia</taxon>
        <taxon>Noctuoidea</taxon>
        <taxon>Noctuidae</taxon>
        <taxon>Amphipyrinae</taxon>
        <taxon>Spodoptera</taxon>
    </lineage>
</organism>
<dbReference type="PROSITE" id="PS50157">
    <property type="entry name" value="ZINC_FINGER_C2H2_2"/>
    <property type="match status" value="8"/>
</dbReference>
<evidence type="ECO:0000313" key="14">
    <source>
        <dbReference type="RefSeq" id="XP_050559450.1"/>
    </source>
</evidence>
<dbReference type="RefSeq" id="XP_050559450.1">
    <property type="nucleotide sequence ID" value="XM_050703493.1"/>
</dbReference>
<dbReference type="InterPro" id="IPR012934">
    <property type="entry name" value="Znf_AD"/>
</dbReference>
<feature type="domain" description="C2H2-type" evidence="11">
    <location>
        <begin position="267"/>
        <end position="294"/>
    </location>
</feature>
<name>A0A9R0E681_SPOFR</name>
<feature type="region of interest" description="Disordered" evidence="10">
    <location>
        <begin position="103"/>
        <end position="156"/>
    </location>
</feature>
<evidence type="ECO:0000256" key="8">
    <source>
        <dbReference type="PROSITE-ProRule" id="PRU00042"/>
    </source>
</evidence>
<comment type="subcellular location">
    <subcellularLocation>
        <location evidence="1">Nucleus</location>
    </subcellularLocation>
</comment>
<dbReference type="GeneID" id="118278916"/>
<keyword evidence="6" id="KW-0238">DNA-binding</keyword>
<evidence type="ECO:0000256" key="5">
    <source>
        <dbReference type="ARBA" id="ARBA00022833"/>
    </source>
</evidence>
<dbReference type="Proteomes" id="UP000829999">
    <property type="component" value="Chromosome 24"/>
</dbReference>
<dbReference type="FunFam" id="3.30.160.60:FF:000446">
    <property type="entry name" value="Zinc finger protein"/>
    <property type="match status" value="1"/>
</dbReference>
<evidence type="ECO:0000256" key="1">
    <source>
        <dbReference type="ARBA" id="ARBA00004123"/>
    </source>
</evidence>
<dbReference type="Pfam" id="PF00096">
    <property type="entry name" value="zf-C2H2"/>
    <property type="match status" value="4"/>
</dbReference>
<feature type="domain" description="C2H2-type" evidence="11">
    <location>
        <begin position="362"/>
        <end position="384"/>
    </location>
</feature>
<evidence type="ECO:0000256" key="10">
    <source>
        <dbReference type="SAM" id="MobiDB-lite"/>
    </source>
</evidence>
<feature type="domain" description="C2H2-type" evidence="11">
    <location>
        <begin position="477"/>
        <end position="505"/>
    </location>
</feature>
<dbReference type="PANTHER" id="PTHR16515:SF49">
    <property type="entry name" value="GASTRULA ZINC FINGER PROTEIN XLCGF49.1-LIKE-RELATED"/>
    <property type="match status" value="1"/>
</dbReference>
<keyword evidence="3" id="KW-0677">Repeat</keyword>
<evidence type="ECO:0000256" key="9">
    <source>
        <dbReference type="PROSITE-ProRule" id="PRU01263"/>
    </source>
</evidence>
<dbReference type="GO" id="GO:0010468">
    <property type="term" value="P:regulation of gene expression"/>
    <property type="evidence" value="ECO:0007669"/>
    <property type="project" value="TreeGrafter"/>
</dbReference>
<keyword evidence="7" id="KW-0539">Nucleus</keyword>
<dbReference type="Gene3D" id="3.30.160.60">
    <property type="entry name" value="Classic Zinc Finger"/>
    <property type="match status" value="5"/>
</dbReference>
<keyword evidence="2 9" id="KW-0479">Metal-binding</keyword>
<dbReference type="PROSITE" id="PS00028">
    <property type="entry name" value="ZINC_FINGER_C2H2_1"/>
    <property type="match status" value="9"/>
</dbReference>
<dbReference type="SMART" id="SM00868">
    <property type="entry name" value="zf-AD"/>
    <property type="match status" value="1"/>
</dbReference>
<dbReference type="GO" id="GO:0005634">
    <property type="term" value="C:nucleus"/>
    <property type="evidence" value="ECO:0007669"/>
    <property type="project" value="UniProtKB-SubCell"/>
</dbReference>
<feature type="binding site" evidence="9">
    <location>
        <position position="15"/>
    </location>
    <ligand>
        <name>Zn(2+)</name>
        <dbReference type="ChEBI" id="CHEBI:29105"/>
    </ligand>
</feature>
<feature type="binding site" evidence="9">
    <location>
        <position position="18"/>
    </location>
    <ligand>
        <name>Zn(2+)</name>
        <dbReference type="ChEBI" id="CHEBI:29105"/>
    </ligand>
</feature>
<evidence type="ECO:0000256" key="7">
    <source>
        <dbReference type="ARBA" id="ARBA00023242"/>
    </source>
</evidence>
<dbReference type="SUPFAM" id="SSF57667">
    <property type="entry name" value="beta-beta-alpha zinc fingers"/>
    <property type="match status" value="3"/>
</dbReference>
<feature type="domain" description="ZAD" evidence="12">
    <location>
        <begin position="13"/>
        <end position="95"/>
    </location>
</feature>
<reference evidence="14" key="1">
    <citation type="submission" date="2025-08" db="UniProtKB">
        <authorList>
            <consortium name="RefSeq"/>
        </authorList>
    </citation>
    <scope>IDENTIFICATION</scope>
    <source>
        <tissue evidence="14">Whole larval tissue</tissue>
    </source>
</reference>
<evidence type="ECO:0000313" key="13">
    <source>
        <dbReference type="Proteomes" id="UP000829999"/>
    </source>
</evidence>
<sequence>MDPKTTDWRAGPNVCRCCLAEGCYKDISTEYFWMGKREVYAEMLSETLNLSIAYSNSGGPNSNSRLICELCISRLRDASDFKRQVQECERTFLRHLDPGSSSMAGDVEVTLEPTEVDPDVKLERVKQEKPVSDDDDEFDERCGFDDDDDDDDLDDQPLTRLASRIPKKESVDLLDLLDNTKATEKRKSSSKAKSVPTKKAKTIKKDVKATSSKTPVKTEKKKKGLMTIQRSGPRTSIWQMTVAERQNAATFLEFSTVKPFFYQQANFKCFYCNEVFPEINAVLQHTSVHIPPERCCLLKQYLRKGKRVIKVDISGLKCRICDQKYSDLDDLRKHLTAIHKKEFNSAGNGLMAYNLNMINGQLTCHICSKTFNSFFLLNRHMNVHFNVVCETCGLGFISHQRLINHRIVHQTGAHKCDKCQEILPTKLKLRYHMFKKHESTNTKKIKPLKCPHCLERFAEHYRKMTHLKEVHGISFSFECTACKAVLATRRALTEHTTRLHTQKIQCKVCGKCFGTKSLLKMHMRGHTGERNFFCAICQKAYMHERTLRQHMRVHGPVWKFTCSECGNGFHNRNDYNKHMKQWHPQWQFKTIVKNFGNEIMN</sequence>
<dbReference type="GO" id="GO:0003677">
    <property type="term" value="F:DNA binding"/>
    <property type="evidence" value="ECO:0007669"/>
    <property type="project" value="UniProtKB-KW"/>
</dbReference>
<dbReference type="SMART" id="SM00355">
    <property type="entry name" value="ZnF_C2H2"/>
    <property type="match status" value="10"/>
</dbReference>
<feature type="domain" description="C2H2-type" evidence="11">
    <location>
        <begin position="532"/>
        <end position="554"/>
    </location>
</feature>
<evidence type="ECO:0000256" key="3">
    <source>
        <dbReference type="ARBA" id="ARBA00022737"/>
    </source>
</evidence>
<dbReference type="InterPro" id="IPR013087">
    <property type="entry name" value="Znf_C2H2_type"/>
</dbReference>
<feature type="compositionally biased region" description="Basic and acidic residues" evidence="10">
    <location>
        <begin position="118"/>
        <end position="132"/>
    </location>
</feature>
<dbReference type="PANTHER" id="PTHR16515">
    <property type="entry name" value="PR DOMAIN ZINC FINGER PROTEIN"/>
    <property type="match status" value="1"/>
</dbReference>
<feature type="binding site" evidence="9">
    <location>
        <position position="71"/>
    </location>
    <ligand>
        <name>Zn(2+)</name>
        <dbReference type="ChEBI" id="CHEBI:29105"/>
    </ligand>
</feature>